<evidence type="ECO:0008006" key="5">
    <source>
        <dbReference type="Google" id="ProtNLM"/>
    </source>
</evidence>
<proteinExistence type="predicted"/>
<dbReference type="PANTHER" id="PTHR46401:SF2">
    <property type="entry name" value="GLYCOSYLTRANSFERASE WBBK-RELATED"/>
    <property type="match status" value="1"/>
</dbReference>
<dbReference type="GO" id="GO:0016757">
    <property type="term" value="F:glycosyltransferase activity"/>
    <property type="evidence" value="ECO:0007669"/>
    <property type="project" value="InterPro"/>
</dbReference>
<evidence type="ECO:0000256" key="1">
    <source>
        <dbReference type="ARBA" id="ARBA00022679"/>
    </source>
</evidence>
<feature type="domain" description="Glycosyltransferase subfamily 4-like N-terminal" evidence="3">
    <location>
        <begin position="21"/>
        <end position="108"/>
    </location>
</feature>
<protein>
    <recommendedName>
        <fullName evidence="5">Glycosyl transferase family 1 domain-containing protein</fullName>
    </recommendedName>
</protein>
<dbReference type="FunFam" id="3.40.50.2000:FF:000119">
    <property type="entry name" value="Glycosyl transferase group 1"/>
    <property type="match status" value="1"/>
</dbReference>
<organism evidence="4">
    <name type="scientific">marine sediment metagenome</name>
    <dbReference type="NCBI Taxonomy" id="412755"/>
    <lineage>
        <taxon>unclassified sequences</taxon>
        <taxon>metagenomes</taxon>
        <taxon>ecological metagenomes</taxon>
    </lineage>
</organism>
<reference evidence="4" key="1">
    <citation type="journal article" date="2014" name="Front. Microbiol.">
        <title>High frequency of phylogenetically diverse reductive dehalogenase-homologous genes in deep subseafloor sedimentary metagenomes.</title>
        <authorList>
            <person name="Kawai M."/>
            <person name="Futagami T."/>
            <person name="Toyoda A."/>
            <person name="Takaki Y."/>
            <person name="Nishi S."/>
            <person name="Hori S."/>
            <person name="Arai W."/>
            <person name="Tsubouchi T."/>
            <person name="Morono Y."/>
            <person name="Uchiyama I."/>
            <person name="Ito T."/>
            <person name="Fujiyama A."/>
            <person name="Inagaki F."/>
            <person name="Takami H."/>
        </authorList>
    </citation>
    <scope>NUCLEOTIDE SEQUENCE</scope>
    <source>
        <strain evidence="4">Expedition CK06-06</strain>
    </source>
</reference>
<gene>
    <name evidence="4" type="ORF">S01H4_07822</name>
</gene>
<dbReference type="AlphaFoldDB" id="X1A3Q5"/>
<evidence type="ECO:0000259" key="3">
    <source>
        <dbReference type="Pfam" id="PF13439"/>
    </source>
</evidence>
<dbReference type="Pfam" id="PF13439">
    <property type="entry name" value="Glyco_transf_4"/>
    <property type="match status" value="1"/>
</dbReference>
<dbReference type="Pfam" id="PF00534">
    <property type="entry name" value="Glycos_transf_1"/>
    <property type="match status" value="1"/>
</dbReference>
<keyword evidence="1" id="KW-0808">Transferase</keyword>
<dbReference type="CDD" id="cd03809">
    <property type="entry name" value="GT4_MtfB-like"/>
    <property type="match status" value="1"/>
</dbReference>
<dbReference type="GO" id="GO:0009103">
    <property type="term" value="P:lipopolysaccharide biosynthetic process"/>
    <property type="evidence" value="ECO:0007669"/>
    <property type="project" value="TreeGrafter"/>
</dbReference>
<accession>X1A3Q5</accession>
<dbReference type="InterPro" id="IPR001296">
    <property type="entry name" value="Glyco_trans_1"/>
</dbReference>
<sequence>KTTQKKLNLWNRLRFPPIELMGFKADLLHCPDYLIPPTLNKIIILTIHDLAFIRFPQFNFDWFTKKYTKEVRRNAKLAKIIIADSKSTKDDIIKFFKIDPAKVKVVYLASDSRFKKLANQEKDKEVLKKYGIDKKYILSAGTIEPRKNYPTLIKAFNYIKHNNNDFNYRLVIVGRTGWKSEATYRERELSPYKDDILFIGRVSDKDLVQIYNQAEIFVYPSFFEGFGLPPLEAMSCGLPVIASDSSSLKEVVGDAGILVPSEDYREISKQISYILKNEKIKKKLKEKSLKQAQKFSWEKTARKTLNIYNEIIL</sequence>
<dbReference type="EMBL" id="BART01002605">
    <property type="protein sequence ID" value="GAG64802.1"/>
    <property type="molecule type" value="Genomic_DNA"/>
</dbReference>
<feature type="non-terminal residue" evidence="4">
    <location>
        <position position="1"/>
    </location>
</feature>
<evidence type="ECO:0000259" key="2">
    <source>
        <dbReference type="Pfam" id="PF00534"/>
    </source>
</evidence>
<dbReference type="PANTHER" id="PTHR46401">
    <property type="entry name" value="GLYCOSYLTRANSFERASE WBBK-RELATED"/>
    <property type="match status" value="1"/>
</dbReference>
<dbReference type="InterPro" id="IPR028098">
    <property type="entry name" value="Glyco_trans_4-like_N"/>
</dbReference>
<name>X1A3Q5_9ZZZZ</name>
<dbReference type="Gene3D" id="3.40.50.2000">
    <property type="entry name" value="Glycogen Phosphorylase B"/>
    <property type="match status" value="2"/>
</dbReference>
<feature type="domain" description="Glycosyl transferase family 1" evidence="2">
    <location>
        <begin position="128"/>
        <end position="289"/>
    </location>
</feature>
<evidence type="ECO:0000313" key="4">
    <source>
        <dbReference type="EMBL" id="GAG64802.1"/>
    </source>
</evidence>
<comment type="caution">
    <text evidence="4">The sequence shown here is derived from an EMBL/GenBank/DDBJ whole genome shotgun (WGS) entry which is preliminary data.</text>
</comment>
<dbReference type="SUPFAM" id="SSF53756">
    <property type="entry name" value="UDP-Glycosyltransferase/glycogen phosphorylase"/>
    <property type="match status" value="1"/>
</dbReference>